<protein>
    <submittedName>
        <fullName evidence="2">Uncharacterized protein</fullName>
    </submittedName>
</protein>
<name>A0AAV3QGC9_LITER</name>
<evidence type="ECO:0000313" key="2">
    <source>
        <dbReference type="EMBL" id="GAA0161583.1"/>
    </source>
</evidence>
<organism evidence="2 3">
    <name type="scientific">Lithospermum erythrorhizon</name>
    <name type="common">Purple gromwell</name>
    <name type="synonym">Lithospermum officinale var. erythrorhizon</name>
    <dbReference type="NCBI Taxonomy" id="34254"/>
    <lineage>
        <taxon>Eukaryota</taxon>
        <taxon>Viridiplantae</taxon>
        <taxon>Streptophyta</taxon>
        <taxon>Embryophyta</taxon>
        <taxon>Tracheophyta</taxon>
        <taxon>Spermatophyta</taxon>
        <taxon>Magnoliopsida</taxon>
        <taxon>eudicotyledons</taxon>
        <taxon>Gunneridae</taxon>
        <taxon>Pentapetalae</taxon>
        <taxon>asterids</taxon>
        <taxon>lamiids</taxon>
        <taxon>Boraginales</taxon>
        <taxon>Boraginaceae</taxon>
        <taxon>Boraginoideae</taxon>
        <taxon>Lithospermeae</taxon>
        <taxon>Lithospermum</taxon>
    </lineage>
</organism>
<dbReference type="EMBL" id="BAABME010004219">
    <property type="protein sequence ID" value="GAA0161583.1"/>
    <property type="molecule type" value="Genomic_DNA"/>
</dbReference>
<dbReference type="Proteomes" id="UP001454036">
    <property type="component" value="Unassembled WGS sequence"/>
</dbReference>
<sequence length="80" mass="8640">MIRDSEEGATFSQGSESPLGPATFPTAPLAVTLDLTSSETFSDTGIGLHGDRPIPLKVELSQPFPSRDPTPAPEEFRQRR</sequence>
<gene>
    <name evidence="2" type="ORF">LIER_17864</name>
</gene>
<reference evidence="2 3" key="1">
    <citation type="submission" date="2024-01" db="EMBL/GenBank/DDBJ databases">
        <title>The complete chloroplast genome sequence of Lithospermum erythrorhizon: insights into the phylogenetic relationship among Boraginaceae species and the maternal lineages of purple gromwells.</title>
        <authorList>
            <person name="Okada T."/>
            <person name="Watanabe K."/>
        </authorList>
    </citation>
    <scope>NUCLEOTIDE SEQUENCE [LARGE SCALE GENOMIC DNA]</scope>
</reference>
<dbReference type="AlphaFoldDB" id="A0AAV3QGC9"/>
<comment type="caution">
    <text evidence="2">The sequence shown here is derived from an EMBL/GenBank/DDBJ whole genome shotgun (WGS) entry which is preliminary data.</text>
</comment>
<feature type="region of interest" description="Disordered" evidence="1">
    <location>
        <begin position="1"/>
        <end position="25"/>
    </location>
</feature>
<keyword evidence="3" id="KW-1185">Reference proteome</keyword>
<evidence type="ECO:0000313" key="3">
    <source>
        <dbReference type="Proteomes" id="UP001454036"/>
    </source>
</evidence>
<accession>A0AAV3QGC9</accession>
<evidence type="ECO:0000256" key="1">
    <source>
        <dbReference type="SAM" id="MobiDB-lite"/>
    </source>
</evidence>
<proteinExistence type="predicted"/>
<feature type="region of interest" description="Disordered" evidence="1">
    <location>
        <begin position="44"/>
        <end position="80"/>
    </location>
</feature>